<comment type="subcellular location">
    <subcellularLocation>
        <location evidence="6">Cytoplasm</location>
    </subcellularLocation>
    <text evidence="6">May associate with membranes.</text>
</comment>
<dbReference type="GO" id="GO:0005737">
    <property type="term" value="C:cytoplasm"/>
    <property type="evidence" value="ECO:0007669"/>
    <property type="project" value="UniProtKB-SubCell"/>
</dbReference>
<feature type="coiled-coil region" evidence="7">
    <location>
        <begin position="338"/>
        <end position="372"/>
    </location>
</feature>
<dbReference type="FunFam" id="3.40.50.11060:FF:000001">
    <property type="entry name" value="GTPase HflX"/>
    <property type="match status" value="1"/>
</dbReference>
<dbReference type="Pfam" id="PF01926">
    <property type="entry name" value="MMR_HSR1"/>
    <property type="match status" value="1"/>
</dbReference>
<comment type="caution">
    <text evidence="9">The sequence shown here is derived from an EMBL/GenBank/DDBJ whole genome shotgun (WGS) entry which is preliminary data.</text>
</comment>
<dbReference type="Gene3D" id="3.40.50.300">
    <property type="entry name" value="P-loop containing nucleotide triphosphate hydrolases"/>
    <property type="match status" value="1"/>
</dbReference>
<comment type="subunit">
    <text evidence="6">Monomer. Associates with the 50S ribosomal subunit.</text>
</comment>
<dbReference type="InterPro" id="IPR006073">
    <property type="entry name" value="GTP-bd"/>
</dbReference>
<dbReference type="GO" id="GO:0046872">
    <property type="term" value="F:metal ion binding"/>
    <property type="evidence" value="ECO:0007669"/>
    <property type="project" value="UniProtKB-KW"/>
</dbReference>
<evidence type="ECO:0000256" key="7">
    <source>
        <dbReference type="SAM" id="Coils"/>
    </source>
</evidence>
<feature type="domain" description="Hflx-type G" evidence="8">
    <location>
        <begin position="379"/>
        <end position="506"/>
    </location>
</feature>
<evidence type="ECO:0000313" key="9">
    <source>
        <dbReference type="EMBL" id="HDD43270.1"/>
    </source>
</evidence>
<evidence type="ECO:0000259" key="8">
    <source>
        <dbReference type="PROSITE" id="PS51705"/>
    </source>
</evidence>
<dbReference type="PANTHER" id="PTHR10229">
    <property type="entry name" value="GTP-BINDING PROTEIN HFLX"/>
    <property type="match status" value="1"/>
</dbReference>
<dbReference type="InterPro" id="IPR042108">
    <property type="entry name" value="GTPase_HflX_N_sf"/>
</dbReference>
<evidence type="ECO:0000256" key="1">
    <source>
        <dbReference type="ARBA" id="ARBA00022490"/>
    </source>
</evidence>
<evidence type="ECO:0000256" key="4">
    <source>
        <dbReference type="ARBA" id="ARBA00022842"/>
    </source>
</evidence>
<dbReference type="Gene3D" id="6.10.250.2860">
    <property type="match status" value="1"/>
</dbReference>
<keyword evidence="5 6" id="KW-0342">GTP-binding</keyword>
<comment type="similarity">
    <text evidence="6">Belongs to the TRAFAC class OBG-HflX-like GTPase superfamily. HflX GTPase family.</text>
</comment>
<keyword evidence="4" id="KW-0460">Magnesium</keyword>
<dbReference type="HAMAP" id="MF_00900">
    <property type="entry name" value="GTPase_HflX"/>
    <property type="match status" value="1"/>
</dbReference>
<dbReference type="Pfam" id="PF13167">
    <property type="entry name" value="GTP-bdg_N"/>
    <property type="match status" value="1"/>
</dbReference>
<dbReference type="PRINTS" id="PR00326">
    <property type="entry name" value="GTP1OBG"/>
</dbReference>
<keyword evidence="7" id="KW-0175">Coiled coil</keyword>
<gene>
    <name evidence="6 9" type="primary">hflX</name>
    <name evidence="9" type="ORF">ENG63_00210</name>
</gene>
<feature type="coiled-coil region" evidence="7">
    <location>
        <begin position="160"/>
        <end position="187"/>
    </location>
</feature>
<proteinExistence type="inferred from homology"/>
<accession>A0A7C0Y5P3</accession>
<dbReference type="EMBL" id="DRBS01000009">
    <property type="protein sequence ID" value="HDD43270.1"/>
    <property type="molecule type" value="Genomic_DNA"/>
</dbReference>
<dbReference type="InterPro" id="IPR032305">
    <property type="entry name" value="GTP-bd_M"/>
</dbReference>
<dbReference type="PANTHER" id="PTHR10229:SF0">
    <property type="entry name" value="GTP-BINDING PROTEIN 6-RELATED"/>
    <property type="match status" value="1"/>
</dbReference>
<protein>
    <recommendedName>
        <fullName evidence="6">GTPase HflX</fullName>
    </recommendedName>
    <alternativeName>
        <fullName evidence="6">GTP-binding protein HflX</fullName>
    </alternativeName>
</protein>
<dbReference type="NCBIfam" id="TIGR03156">
    <property type="entry name" value="GTP_HflX"/>
    <property type="match status" value="1"/>
</dbReference>
<evidence type="ECO:0000256" key="3">
    <source>
        <dbReference type="ARBA" id="ARBA00022741"/>
    </source>
</evidence>
<keyword evidence="3 6" id="KW-0547">Nucleotide-binding</keyword>
<dbReference type="InterPro" id="IPR027417">
    <property type="entry name" value="P-loop_NTPase"/>
</dbReference>
<dbReference type="InterPro" id="IPR025121">
    <property type="entry name" value="GTPase_HflX_N"/>
</dbReference>
<dbReference type="AlphaFoldDB" id="A0A7C0Y5P3"/>
<dbReference type="Gene3D" id="3.40.50.11060">
    <property type="entry name" value="GTPase HflX, N-terminal domain"/>
    <property type="match status" value="1"/>
</dbReference>
<reference evidence="9" key="1">
    <citation type="journal article" date="2020" name="mSystems">
        <title>Genome- and Community-Level Interaction Insights into Carbon Utilization and Element Cycling Functions of Hydrothermarchaeota in Hydrothermal Sediment.</title>
        <authorList>
            <person name="Zhou Z."/>
            <person name="Liu Y."/>
            <person name="Xu W."/>
            <person name="Pan J."/>
            <person name="Luo Z.H."/>
            <person name="Li M."/>
        </authorList>
    </citation>
    <scope>NUCLEOTIDE SEQUENCE [LARGE SCALE GENOMIC DNA]</scope>
    <source>
        <strain evidence="9">HyVt-233</strain>
    </source>
</reference>
<dbReference type="GO" id="GO:0043022">
    <property type="term" value="F:ribosome binding"/>
    <property type="evidence" value="ECO:0007669"/>
    <property type="project" value="TreeGrafter"/>
</dbReference>
<keyword evidence="1 6" id="KW-0963">Cytoplasm</keyword>
<evidence type="ECO:0000256" key="2">
    <source>
        <dbReference type="ARBA" id="ARBA00022723"/>
    </source>
</evidence>
<comment type="function">
    <text evidence="6">GTPase that associates with the 50S ribosomal subunit and may have a role during protein synthesis or ribosome biogenesis.</text>
</comment>
<dbReference type="SUPFAM" id="SSF52540">
    <property type="entry name" value="P-loop containing nucleoside triphosphate hydrolases"/>
    <property type="match status" value="1"/>
</dbReference>
<dbReference type="InterPro" id="IPR030394">
    <property type="entry name" value="G_HFLX_dom"/>
</dbReference>
<dbReference type="GO" id="GO:0005525">
    <property type="term" value="F:GTP binding"/>
    <property type="evidence" value="ECO:0007669"/>
    <property type="project" value="UniProtKB-UniRule"/>
</dbReference>
<dbReference type="Proteomes" id="UP000886289">
    <property type="component" value="Unassembled WGS sequence"/>
</dbReference>
<dbReference type="PROSITE" id="PS51705">
    <property type="entry name" value="G_HFLX"/>
    <property type="match status" value="1"/>
</dbReference>
<evidence type="ECO:0000256" key="6">
    <source>
        <dbReference type="HAMAP-Rule" id="MF_00900"/>
    </source>
</evidence>
<name>A0A7C0Y5P3_DESA2</name>
<dbReference type="GO" id="GO:0003924">
    <property type="term" value="F:GTPase activity"/>
    <property type="evidence" value="ECO:0007669"/>
    <property type="project" value="UniProtKB-UniRule"/>
</dbReference>
<dbReference type="CDD" id="cd01878">
    <property type="entry name" value="HflX"/>
    <property type="match status" value="1"/>
</dbReference>
<organism evidence="9">
    <name type="scientific">Desulfofervidus auxilii</name>
    <dbReference type="NCBI Taxonomy" id="1621989"/>
    <lineage>
        <taxon>Bacteria</taxon>
        <taxon>Pseudomonadati</taxon>
        <taxon>Thermodesulfobacteriota</taxon>
        <taxon>Candidatus Desulfofervidia</taxon>
        <taxon>Candidatus Desulfofervidales</taxon>
        <taxon>Candidatus Desulfofervidaceae</taxon>
        <taxon>Candidatus Desulfofervidus</taxon>
    </lineage>
</organism>
<keyword evidence="2" id="KW-0479">Metal-binding</keyword>
<evidence type="ECO:0000256" key="5">
    <source>
        <dbReference type="ARBA" id="ARBA00023134"/>
    </source>
</evidence>
<dbReference type="Pfam" id="PF16360">
    <property type="entry name" value="GTP-bdg_M"/>
    <property type="match status" value="1"/>
</dbReference>
<sequence>MPKVFGNLQGLKPNHLRRLEKIYQKRIPPDKIITHELARQICEISLEINRQIALLIERSGKIEFVVIGDQKSVLLPDLSRYRSGLARLRGLRCIHTHLKEEGLNEEDLTDLALLRLDLMCAITTNRNGLPSFYHIAHLLPVNENGQGWRILEPIHYGNLNLNFSQLIEALEEEFQRVQRAHTVKRNKDRAILIHVSTSNTKTEAEISLMELSELAYTAGVEVVDKIIQYRKKINPKFFIGKGKLAEVVIRALQAGADLLIFDHELNPSQVKAITSFTDLRVIDRTQLILDIFAQRARSREGKIQVEIAQLKYLLPRLVKQDASMSRLAGGIGGRGPGETKLEIDRRRIKKRLHRLQQELKAIRNERKQRRIKRKRANLPIISIIGYTNSGKSTLLNALTKSNILTENKLFATLDPTSRRLRFPNEKEAIITDTVGFIRNLPKDLIEAFAATLEELKEADLLIHLIDISNPHFEEHIETVEGIIDKLNLTHIPVLKVFNKKDLVSAEYVAQQCQRYKAIAISAIQPETLPLLVKKIENILGNFSSNNPGRN</sequence>
<dbReference type="InterPro" id="IPR016496">
    <property type="entry name" value="GTPase_HflX"/>
</dbReference>